<dbReference type="InterPro" id="IPR011013">
    <property type="entry name" value="Gal_mutarotase_sf_dom"/>
</dbReference>
<dbReference type="AlphaFoldDB" id="A0A5N5TBE9"/>
<dbReference type="FunFam" id="2.60.40.1180:FF:000023">
    <property type="entry name" value="neutral alpha-glucosidase AB isoform X2"/>
    <property type="match status" value="1"/>
</dbReference>
<dbReference type="GO" id="GO:0090599">
    <property type="term" value="F:alpha-glucosidase activity"/>
    <property type="evidence" value="ECO:0007669"/>
    <property type="project" value="TreeGrafter"/>
</dbReference>
<evidence type="ECO:0000256" key="5">
    <source>
        <dbReference type="ARBA" id="ARBA00022801"/>
    </source>
</evidence>
<keyword evidence="6" id="KW-0256">Endoplasmic reticulum</keyword>
<gene>
    <name evidence="15" type="primary">GANAB</name>
    <name evidence="15" type="ORF">Anas_04883</name>
</gene>
<dbReference type="GO" id="GO:0005975">
    <property type="term" value="P:carbohydrate metabolic process"/>
    <property type="evidence" value="ECO:0007669"/>
    <property type="project" value="InterPro"/>
</dbReference>
<evidence type="ECO:0000256" key="8">
    <source>
        <dbReference type="ARBA" id="ARBA00023295"/>
    </source>
</evidence>
<dbReference type="GO" id="GO:0030246">
    <property type="term" value="F:carbohydrate binding"/>
    <property type="evidence" value="ECO:0007669"/>
    <property type="project" value="InterPro"/>
</dbReference>
<protein>
    <recommendedName>
        <fullName evidence="9">Glucosidase II subunit alpha</fullName>
    </recommendedName>
</protein>
<dbReference type="PANTHER" id="PTHR22762">
    <property type="entry name" value="ALPHA-GLUCOSIDASE"/>
    <property type="match status" value="1"/>
</dbReference>
<dbReference type="InterPro" id="IPR030458">
    <property type="entry name" value="Glyco_hydro_31_AS"/>
</dbReference>
<dbReference type="InterPro" id="IPR048395">
    <property type="entry name" value="Glyco_hydro_31_C"/>
</dbReference>
<dbReference type="EMBL" id="SEYY01004114">
    <property type="protein sequence ID" value="KAB7503946.1"/>
    <property type="molecule type" value="Genomic_DNA"/>
</dbReference>
<dbReference type="SUPFAM" id="SSF74650">
    <property type="entry name" value="Galactose mutarotase-like"/>
    <property type="match status" value="1"/>
</dbReference>
<dbReference type="PROSITE" id="PS00129">
    <property type="entry name" value="GLYCOSYL_HYDROL_F31_1"/>
    <property type="match status" value="1"/>
</dbReference>
<dbReference type="OrthoDB" id="3237269at2759"/>
<dbReference type="Pfam" id="PF13802">
    <property type="entry name" value="Gal_mutarotas_2"/>
    <property type="match status" value="1"/>
</dbReference>
<accession>A0A5N5TBE9</accession>
<name>A0A5N5TBE9_9CRUS</name>
<reference evidence="15 16" key="1">
    <citation type="journal article" date="2019" name="PLoS Biol.">
        <title>Sex chromosomes control vertical transmission of feminizing Wolbachia symbionts in an isopod.</title>
        <authorList>
            <person name="Becking T."/>
            <person name="Chebbi M.A."/>
            <person name="Giraud I."/>
            <person name="Moumen B."/>
            <person name="Laverre T."/>
            <person name="Caubet Y."/>
            <person name="Peccoud J."/>
            <person name="Gilbert C."/>
            <person name="Cordaux R."/>
        </authorList>
    </citation>
    <scope>NUCLEOTIDE SEQUENCE [LARGE SCALE GENOMIC DNA]</scope>
    <source>
        <strain evidence="15">ANa2</strain>
        <tissue evidence="15">Whole body excluding digestive tract and cuticle</tissue>
    </source>
</reference>
<evidence type="ECO:0000256" key="10">
    <source>
        <dbReference type="RuleBase" id="RU361185"/>
    </source>
</evidence>
<dbReference type="Proteomes" id="UP000326759">
    <property type="component" value="Unassembled WGS sequence"/>
</dbReference>
<dbReference type="Gene3D" id="2.60.40.1760">
    <property type="entry name" value="glycosyl hydrolase (family 31)"/>
    <property type="match status" value="1"/>
</dbReference>
<keyword evidence="7" id="KW-0325">Glycoprotein</keyword>
<feature type="domain" description="Glycoside hydrolase family 31 N-terminal" evidence="13">
    <location>
        <begin position="56"/>
        <end position="281"/>
    </location>
</feature>
<keyword evidence="8 10" id="KW-0326">Glycosidase</keyword>
<dbReference type="SUPFAM" id="SSF51445">
    <property type="entry name" value="(Trans)glycosidases"/>
    <property type="match status" value="1"/>
</dbReference>
<dbReference type="CDD" id="cd14752">
    <property type="entry name" value="GH31_N"/>
    <property type="match status" value="1"/>
</dbReference>
<keyword evidence="16" id="KW-1185">Reference proteome</keyword>
<dbReference type="InterPro" id="IPR000322">
    <property type="entry name" value="Glyco_hydro_31_TIM"/>
</dbReference>
<evidence type="ECO:0000313" key="16">
    <source>
        <dbReference type="Proteomes" id="UP000326759"/>
    </source>
</evidence>
<evidence type="ECO:0000256" key="4">
    <source>
        <dbReference type="ARBA" id="ARBA00022729"/>
    </source>
</evidence>
<comment type="subcellular location">
    <subcellularLocation>
        <location evidence="1">Endoplasmic reticulum</location>
    </subcellularLocation>
</comment>
<feature type="domain" description="Glycosyl hydrolase family 31 C-terminal" evidence="14">
    <location>
        <begin position="702"/>
        <end position="788"/>
    </location>
</feature>
<comment type="similarity">
    <text evidence="3 10">Belongs to the glycosyl hydrolase 31 family.</text>
</comment>
<dbReference type="GO" id="GO:0006491">
    <property type="term" value="P:N-glycan processing"/>
    <property type="evidence" value="ECO:0007669"/>
    <property type="project" value="TreeGrafter"/>
</dbReference>
<dbReference type="InterPro" id="IPR025887">
    <property type="entry name" value="Glyco_hydro_31_N_dom"/>
</dbReference>
<feature type="region of interest" description="Disordered" evidence="11">
    <location>
        <begin position="148"/>
        <end position="181"/>
    </location>
</feature>
<sequence>MDISHKGKVFFVKLLRHRALQDGVSNYEVLVNSLKSSPNFVSVDVINTKNNVVFVLQIYPLEDSTLRVKLNEKNPIYPRFEEPYALLDTIKGTKYEISDSSADGFTLLFGDSRAVIKFKPLKIDAYQGSTHVVSVNSRGLLKFEHYRKKPGESDGAPAEGEENPNKVDERAQDEEETDLDGLWEETFKGHTDTKPRGPSSIGVDINFIGSKQVYGIPEHADSFKLKDTSSGDPYRLYNLDVFEYELDNPMALYGSVPVIISHTSKITAGIFWHNAAETWVDVKYLPDKNVVSSLTGLFSGSENEIPQASTRWISEAGIVDLFIMLGNRPMDVFRQYAKLTGTTNLPPMFSLGYHQSRWNYNDEEDVQQVHDNFDKYNLPLDVIWLDIEHTDGKRYFTWDKHKFPHPIEMTTNLTARGRKLVNIVDPHIKKDSNYFFYQENHDLDYYVKTKDGNEYEEVDGKLVLKVSGGVGLERLVTSILQIIAAREHYINTYSLDRYQGSTLDTFIWNDMNEPSVFNGPEITMQKDNIHPGLGVEHREMHNVNGLLFLIVVSFYCSLKHSATYEGLLRRSNGKLRPFVLTRAHYSGTQRTSAVWTGDNTAEWGHLRISVPMLLSLSVTGITQVGSDVGGFFGSPDDHLLSRWYQAAAYSTFFRAHAHIDTKRREPWLFDVETLNIIREALRDHYRILPYMYTLFYENEVIGAPPIRPLWVEFPSDETTFDIDYEYMLGPSLLVRPIVDEGAVTGSVYFPHGQWYDLKDLSVFTGPSTQTVAAPRDKIPVYVRGGRILPRKDRTRRSSILMREDPYTIYVALDIDGKAEGSLYIDDEHTMEYKSLKFLYLHFNFEGGILSSRIIDPLGRYLSKSWIERVVILGLKNEPSKVTMSSSSGTKTLETAFEKSKTGSGTKLVVRKPGINIGETFTLTLH</sequence>
<evidence type="ECO:0000256" key="11">
    <source>
        <dbReference type="SAM" id="MobiDB-lite"/>
    </source>
</evidence>
<evidence type="ECO:0000259" key="13">
    <source>
        <dbReference type="Pfam" id="PF13802"/>
    </source>
</evidence>
<dbReference type="Pfam" id="PF21365">
    <property type="entry name" value="Glyco_hydro_31_3rd"/>
    <property type="match status" value="1"/>
</dbReference>
<evidence type="ECO:0000256" key="3">
    <source>
        <dbReference type="ARBA" id="ARBA00007806"/>
    </source>
</evidence>
<evidence type="ECO:0000259" key="14">
    <source>
        <dbReference type="Pfam" id="PF21365"/>
    </source>
</evidence>
<proteinExistence type="inferred from homology"/>
<evidence type="ECO:0000256" key="7">
    <source>
        <dbReference type="ARBA" id="ARBA00023180"/>
    </source>
</evidence>
<dbReference type="SUPFAM" id="SSF51011">
    <property type="entry name" value="Glycosyl hydrolase domain"/>
    <property type="match status" value="1"/>
</dbReference>
<evidence type="ECO:0000256" key="2">
    <source>
        <dbReference type="ARBA" id="ARBA00004833"/>
    </source>
</evidence>
<evidence type="ECO:0000256" key="6">
    <source>
        <dbReference type="ARBA" id="ARBA00022824"/>
    </source>
</evidence>
<keyword evidence="5 10" id="KW-0378">Hydrolase</keyword>
<dbReference type="InterPro" id="IPR017853">
    <property type="entry name" value="GH"/>
</dbReference>
<dbReference type="CDD" id="cd06603">
    <property type="entry name" value="GH31_GANC_GANAB_alpha"/>
    <property type="match status" value="1"/>
</dbReference>
<organism evidence="15 16">
    <name type="scientific">Armadillidium nasatum</name>
    <dbReference type="NCBI Taxonomy" id="96803"/>
    <lineage>
        <taxon>Eukaryota</taxon>
        <taxon>Metazoa</taxon>
        <taxon>Ecdysozoa</taxon>
        <taxon>Arthropoda</taxon>
        <taxon>Crustacea</taxon>
        <taxon>Multicrustacea</taxon>
        <taxon>Malacostraca</taxon>
        <taxon>Eumalacostraca</taxon>
        <taxon>Peracarida</taxon>
        <taxon>Isopoda</taxon>
        <taxon>Oniscidea</taxon>
        <taxon>Crinocheta</taxon>
        <taxon>Armadillidiidae</taxon>
        <taxon>Armadillidium</taxon>
    </lineage>
</organism>
<dbReference type="GO" id="GO:0005783">
    <property type="term" value="C:endoplasmic reticulum"/>
    <property type="evidence" value="ECO:0007669"/>
    <property type="project" value="UniProtKB-SubCell"/>
</dbReference>
<dbReference type="Gene3D" id="2.60.40.1180">
    <property type="entry name" value="Golgi alpha-mannosidase II"/>
    <property type="match status" value="2"/>
</dbReference>
<evidence type="ECO:0000313" key="15">
    <source>
        <dbReference type="EMBL" id="KAB7503946.1"/>
    </source>
</evidence>
<comment type="caution">
    <text evidence="15">The sequence shown here is derived from an EMBL/GenBank/DDBJ whole genome shotgun (WGS) entry which is preliminary data.</text>
</comment>
<feature type="domain" description="Glycoside hydrolase family 31 TIM barrel" evidence="12">
    <location>
        <begin position="344"/>
        <end position="694"/>
    </location>
</feature>
<evidence type="ECO:0000256" key="9">
    <source>
        <dbReference type="ARBA" id="ARBA00042895"/>
    </source>
</evidence>
<dbReference type="Gene3D" id="3.20.20.80">
    <property type="entry name" value="Glycosidases"/>
    <property type="match status" value="2"/>
</dbReference>
<keyword evidence="4" id="KW-0732">Signal</keyword>
<evidence type="ECO:0000259" key="12">
    <source>
        <dbReference type="Pfam" id="PF01055"/>
    </source>
</evidence>
<evidence type="ECO:0000256" key="1">
    <source>
        <dbReference type="ARBA" id="ARBA00004240"/>
    </source>
</evidence>
<dbReference type="Pfam" id="PF01055">
    <property type="entry name" value="Glyco_hydro_31_2nd"/>
    <property type="match status" value="1"/>
</dbReference>
<dbReference type="PANTHER" id="PTHR22762:SF54">
    <property type="entry name" value="BCDNA.GH04962"/>
    <property type="match status" value="1"/>
</dbReference>
<comment type="pathway">
    <text evidence="2">Glycan metabolism; N-glycan metabolism.</text>
</comment>
<dbReference type="InterPro" id="IPR013780">
    <property type="entry name" value="Glyco_hydro_b"/>
</dbReference>
<feature type="compositionally biased region" description="Acidic residues" evidence="11">
    <location>
        <begin position="171"/>
        <end position="181"/>
    </location>
</feature>